<evidence type="ECO:0000256" key="5">
    <source>
        <dbReference type="ARBA" id="ARBA00022692"/>
    </source>
</evidence>
<feature type="non-terminal residue" evidence="11">
    <location>
        <position position="1"/>
    </location>
</feature>
<keyword evidence="4" id="KW-0337">GPI-anchor biosynthesis</keyword>
<protein>
    <recommendedName>
        <fullName evidence="13">Phosphatidylinositol-glycan biosynthesis class S protein</fullName>
    </recommendedName>
</protein>
<dbReference type="OrthoDB" id="28748at2759"/>
<evidence type="ECO:0008006" key="13">
    <source>
        <dbReference type="Google" id="ProtNLM"/>
    </source>
</evidence>
<sequence>TRRTHIVFSIWVVIILALPIWWRTTEVYRAPLPFEAIRSWETTQITATQDTSRLLFQLMQKSADRKSMRVVKYAPAYQVVLSLLVGDPESVMVSWDAQAAASAYIQPFLFELNAISEFTISSQILNYASLPIQPEKGQDGNGNTAYYMNVKALSNFLNSAEWNLASVVSSASPINLILYIPPMEQTPLHVLHYNGINSFLIPQWGGVVIRNVPNEFRQIHYNLEKLHPIMEIFVEQLRGLLGIDSVCIVNEKMLLPNVRVEYGDASEIGMTRWELDRLIRSRTVQNMANAAQTLISLANLLERLSGMVVLDLIKYYVTDSLNYLNMTKHELSTCQFTNAAQYARRAVTSAEAAFFDPTMVPLLYFPDEHKFAIYMPYFVPVTVPLILALFREVRLWISKKREAKLKSKTE</sequence>
<dbReference type="STRING" id="684364.F4NSY4"/>
<feature type="transmembrane region" description="Helical" evidence="10">
    <location>
        <begin position="371"/>
        <end position="390"/>
    </location>
</feature>
<evidence type="ECO:0000256" key="8">
    <source>
        <dbReference type="ARBA" id="ARBA00023136"/>
    </source>
</evidence>
<dbReference type="OMA" id="VPVCFPI"/>
<dbReference type="Proteomes" id="UP000007241">
    <property type="component" value="Unassembled WGS sequence"/>
</dbReference>
<dbReference type="GeneID" id="18241695"/>
<comment type="subcellular location">
    <subcellularLocation>
        <location evidence="1">Endoplasmic reticulum membrane</location>
        <topology evidence="1">Multi-pass membrane protein</topology>
    </subcellularLocation>
</comment>
<dbReference type="UniPathway" id="UPA00196"/>
<evidence type="ECO:0000256" key="1">
    <source>
        <dbReference type="ARBA" id="ARBA00004477"/>
    </source>
</evidence>
<keyword evidence="12" id="KW-1185">Reference proteome</keyword>
<evidence type="ECO:0000256" key="9">
    <source>
        <dbReference type="ARBA" id="ARBA00023180"/>
    </source>
</evidence>
<feature type="transmembrane region" description="Helical" evidence="10">
    <location>
        <begin position="5"/>
        <end position="22"/>
    </location>
</feature>
<dbReference type="InParanoid" id="F4NSY4"/>
<name>F4NSY4_BATDJ</name>
<dbReference type="InterPro" id="IPR019540">
    <property type="entry name" value="PtdIno-glycan_biosynth_class_S"/>
</dbReference>
<comment type="pathway">
    <text evidence="2">Glycolipid biosynthesis; glycosylphosphatidylinositol-anchor biosynthesis.</text>
</comment>
<keyword evidence="9" id="KW-0325">Glycoprotein</keyword>
<dbReference type="PANTHER" id="PTHR21072:SF13">
    <property type="entry name" value="GPI TRANSAMIDASE COMPONENT PIG-S"/>
    <property type="match status" value="1"/>
</dbReference>
<dbReference type="GO" id="GO:0016255">
    <property type="term" value="P:attachment of GPI anchor to protein"/>
    <property type="evidence" value="ECO:0000318"/>
    <property type="project" value="GO_Central"/>
</dbReference>
<dbReference type="AlphaFoldDB" id="F4NSY4"/>
<dbReference type="PANTHER" id="PTHR21072">
    <property type="entry name" value="GPI TRANSAMIDASE COMPONENT PIG-S"/>
    <property type="match status" value="1"/>
</dbReference>
<keyword evidence="5 10" id="KW-0812">Transmembrane</keyword>
<accession>F4NSY4</accession>
<comment type="similarity">
    <text evidence="3">Belongs to the PIGS family.</text>
</comment>
<reference evidence="11 12" key="1">
    <citation type="submission" date="2009-12" db="EMBL/GenBank/DDBJ databases">
        <title>The draft genome of Batrachochytrium dendrobatidis.</title>
        <authorList>
            <consortium name="US DOE Joint Genome Institute (JGI-PGF)"/>
            <person name="Kuo A."/>
            <person name="Salamov A."/>
            <person name="Schmutz J."/>
            <person name="Lucas S."/>
            <person name="Pitluck S."/>
            <person name="Rosenblum E."/>
            <person name="Stajich J."/>
            <person name="Eisen M."/>
            <person name="Grigoriev I.V."/>
        </authorList>
    </citation>
    <scope>NUCLEOTIDE SEQUENCE [LARGE SCALE GENOMIC DNA]</scope>
    <source>
        <strain evidence="12">JAM81 / FGSC 10211</strain>
    </source>
</reference>
<dbReference type="EMBL" id="GL882879">
    <property type="protein sequence ID" value="EGF84282.1"/>
    <property type="molecule type" value="Genomic_DNA"/>
</dbReference>
<keyword evidence="8 10" id="KW-0472">Membrane</keyword>
<evidence type="ECO:0000256" key="4">
    <source>
        <dbReference type="ARBA" id="ARBA00022502"/>
    </source>
</evidence>
<dbReference type="GO" id="GO:0006506">
    <property type="term" value="P:GPI anchor biosynthetic process"/>
    <property type="evidence" value="ECO:0007669"/>
    <property type="project" value="UniProtKB-UniPathway"/>
</dbReference>
<evidence type="ECO:0000313" key="11">
    <source>
        <dbReference type="EMBL" id="EGF84282.1"/>
    </source>
</evidence>
<organism evidence="11 12">
    <name type="scientific">Batrachochytrium dendrobatidis (strain JAM81 / FGSC 10211)</name>
    <name type="common">Frog chytrid fungus</name>
    <dbReference type="NCBI Taxonomy" id="684364"/>
    <lineage>
        <taxon>Eukaryota</taxon>
        <taxon>Fungi</taxon>
        <taxon>Fungi incertae sedis</taxon>
        <taxon>Chytridiomycota</taxon>
        <taxon>Chytridiomycota incertae sedis</taxon>
        <taxon>Chytridiomycetes</taxon>
        <taxon>Rhizophydiales</taxon>
        <taxon>Rhizophydiales incertae sedis</taxon>
        <taxon>Batrachochytrium</taxon>
    </lineage>
</organism>
<keyword evidence="6" id="KW-0256">Endoplasmic reticulum</keyword>
<dbReference type="RefSeq" id="XP_006674957.1">
    <property type="nucleotide sequence ID" value="XM_006674894.1"/>
</dbReference>
<evidence type="ECO:0000256" key="7">
    <source>
        <dbReference type="ARBA" id="ARBA00022989"/>
    </source>
</evidence>
<evidence type="ECO:0000256" key="3">
    <source>
        <dbReference type="ARBA" id="ARBA00005316"/>
    </source>
</evidence>
<dbReference type="FunCoup" id="F4NSY4">
    <property type="interactions" value="562"/>
</dbReference>
<dbReference type="HOGENOM" id="CLU_010026_3_1_1"/>
<gene>
    <name evidence="11" type="ORF">BATDEDRAFT_7967</name>
</gene>
<dbReference type="Pfam" id="PF10510">
    <property type="entry name" value="PIG-S"/>
    <property type="match status" value="2"/>
</dbReference>
<evidence type="ECO:0000256" key="10">
    <source>
        <dbReference type="SAM" id="Phobius"/>
    </source>
</evidence>
<evidence type="ECO:0000256" key="2">
    <source>
        <dbReference type="ARBA" id="ARBA00004687"/>
    </source>
</evidence>
<evidence type="ECO:0000256" key="6">
    <source>
        <dbReference type="ARBA" id="ARBA00022824"/>
    </source>
</evidence>
<dbReference type="GO" id="GO:0042765">
    <property type="term" value="C:GPI-anchor transamidase complex"/>
    <property type="evidence" value="ECO:0000318"/>
    <property type="project" value="GO_Central"/>
</dbReference>
<proteinExistence type="inferred from homology"/>
<keyword evidence="7 10" id="KW-1133">Transmembrane helix</keyword>
<evidence type="ECO:0000313" key="12">
    <source>
        <dbReference type="Proteomes" id="UP000007241"/>
    </source>
</evidence>